<dbReference type="Gene3D" id="1.25.10.10">
    <property type="entry name" value="Leucine-rich Repeat Variant"/>
    <property type="match status" value="7"/>
</dbReference>
<keyword evidence="7" id="KW-1185">Reference proteome</keyword>
<evidence type="ECO:0000256" key="2">
    <source>
        <dbReference type="ARBA" id="ARBA00022553"/>
    </source>
</evidence>
<dbReference type="SMART" id="SM00185">
    <property type="entry name" value="ARM"/>
    <property type="match status" value="5"/>
</dbReference>
<dbReference type="InterPro" id="IPR011989">
    <property type="entry name" value="ARM-like"/>
</dbReference>
<organism evidence="6 7">
    <name type="scientific">Mizuhopecten yessoensis</name>
    <name type="common">Japanese scallop</name>
    <name type="synonym">Patinopecten yessoensis</name>
    <dbReference type="NCBI Taxonomy" id="6573"/>
    <lineage>
        <taxon>Eukaryota</taxon>
        <taxon>Metazoa</taxon>
        <taxon>Spiralia</taxon>
        <taxon>Lophotrochozoa</taxon>
        <taxon>Mollusca</taxon>
        <taxon>Bivalvia</taxon>
        <taxon>Autobranchia</taxon>
        <taxon>Pteriomorphia</taxon>
        <taxon>Pectinida</taxon>
        <taxon>Pectinoidea</taxon>
        <taxon>Pectinidae</taxon>
        <taxon>Mizuhopecten</taxon>
    </lineage>
</organism>
<dbReference type="FunFam" id="1.25.10.10:FF:000090">
    <property type="entry name" value="eIF-2-alpha kinase activator GCN1"/>
    <property type="match status" value="1"/>
</dbReference>
<dbReference type="Pfam" id="PF24984">
    <property type="entry name" value="HEAT_EF3_GNC1"/>
    <property type="match status" value="1"/>
</dbReference>
<dbReference type="FunFam" id="1.25.10.10:FF:000162">
    <property type="entry name" value="GCN1, eIF2 alpha kinase activator homolog"/>
    <property type="match status" value="1"/>
</dbReference>
<keyword evidence="2" id="KW-0597">Phosphoprotein</keyword>
<dbReference type="InterPro" id="IPR021133">
    <property type="entry name" value="HEAT_type_2"/>
</dbReference>
<evidence type="ECO:0000256" key="4">
    <source>
        <dbReference type="PROSITE-ProRule" id="PRU00103"/>
    </source>
</evidence>
<dbReference type="SUPFAM" id="SSF48371">
    <property type="entry name" value="ARM repeat"/>
    <property type="match status" value="5"/>
</dbReference>
<dbReference type="EMBL" id="NEDP02004652">
    <property type="protein sequence ID" value="OWF44889.1"/>
    <property type="molecule type" value="Genomic_DNA"/>
</dbReference>
<dbReference type="GO" id="GO:0034198">
    <property type="term" value="P:cellular response to amino acid starvation"/>
    <property type="evidence" value="ECO:0007669"/>
    <property type="project" value="TreeGrafter"/>
</dbReference>
<reference evidence="6 7" key="1">
    <citation type="journal article" date="2017" name="Nat. Ecol. Evol.">
        <title>Scallop genome provides insights into evolution of bilaterian karyotype and development.</title>
        <authorList>
            <person name="Wang S."/>
            <person name="Zhang J."/>
            <person name="Jiao W."/>
            <person name="Li J."/>
            <person name="Xun X."/>
            <person name="Sun Y."/>
            <person name="Guo X."/>
            <person name="Huan P."/>
            <person name="Dong B."/>
            <person name="Zhang L."/>
            <person name="Hu X."/>
            <person name="Sun X."/>
            <person name="Wang J."/>
            <person name="Zhao C."/>
            <person name="Wang Y."/>
            <person name="Wang D."/>
            <person name="Huang X."/>
            <person name="Wang R."/>
            <person name="Lv J."/>
            <person name="Li Y."/>
            <person name="Zhang Z."/>
            <person name="Liu B."/>
            <person name="Lu W."/>
            <person name="Hui Y."/>
            <person name="Liang J."/>
            <person name="Zhou Z."/>
            <person name="Hou R."/>
            <person name="Li X."/>
            <person name="Liu Y."/>
            <person name="Li H."/>
            <person name="Ning X."/>
            <person name="Lin Y."/>
            <person name="Zhao L."/>
            <person name="Xing Q."/>
            <person name="Dou J."/>
            <person name="Li Y."/>
            <person name="Mao J."/>
            <person name="Guo H."/>
            <person name="Dou H."/>
            <person name="Li T."/>
            <person name="Mu C."/>
            <person name="Jiang W."/>
            <person name="Fu Q."/>
            <person name="Fu X."/>
            <person name="Miao Y."/>
            <person name="Liu J."/>
            <person name="Yu Q."/>
            <person name="Li R."/>
            <person name="Liao H."/>
            <person name="Li X."/>
            <person name="Kong Y."/>
            <person name="Jiang Z."/>
            <person name="Chourrout D."/>
            <person name="Li R."/>
            <person name="Bao Z."/>
        </authorList>
    </citation>
    <scope>NUCLEOTIDE SEQUENCE [LARGE SCALE GENOMIC DNA]</scope>
    <source>
        <strain evidence="6 7">PY_sf001</strain>
    </source>
</reference>
<dbReference type="InterPro" id="IPR057546">
    <property type="entry name" value="HEAT_GCN1"/>
</dbReference>
<dbReference type="OrthoDB" id="5148094at2759"/>
<dbReference type="InterPro" id="IPR034085">
    <property type="entry name" value="TOG"/>
</dbReference>
<proteinExistence type="inferred from homology"/>
<feature type="repeat" description="HEAT" evidence="4">
    <location>
        <begin position="1532"/>
        <end position="1569"/>
    </location>
</feature>
<dbReference type="Pfam" id="PF24993">
    <property type="entry name" value="GNC1_N"/>
    <property type="match status" value="1"/>
</dbReference>
<comment type="similarity">
    <text evidence="1">Belongs to the GCN1 family.</text>
</comment>
<feature type="repeat" description="HEAT" evidence="4">
    <location>
        <begin position="1999"/>
        <end position="2036"/>
    </location>
</feature>
<dbReference type="Pfam" id="PF25801">
    <property type="entry name" value="HEAT_GCN1_C_2"/>
    <property type="match status" value="1"/>
</dbReference>
<keyword evidence="3" id="KW-0677">Repeat</keyword>
<dbReference type="InterPro" id="IPR000225">
    <property type="entry name" value="Armadillo"/>
</dbReference>
<dbReference type="GO" id="GO:0019887">
    <property type="term" value="F:protein kinase regulator activity"/>
    <property type="evidence" value="ECO:0007669"/>
    <property type="project" value="TreeGrafter"/>
</dbReference>
<dbReference type="PANTHER" id="PTHR23346">
    <property type="entry name" value="TRANSLATIONAL ACTIVATOR GCN1-RELATED"/>
    <property type="match status" value="1"/>
</dbReference>
<dbReference type="FunFam" id="1.25.10.10:FF:000096">
    <property type="entry name" value="eIF-2-alpha kinase activator gcn1"/>
    <property type="match status" value="1"/>
</dbReference>
<feature type="domain" description="TOG" evidence="5">
    <location>
        <begin position="1358"/>
        <end position="1591"/>
    </location>
</feature>
<dbReference type="PROSITE" id="PS50077">
    <property type="entry name" value="HEAT_REPEAT"/>
    <property type="match status" value="5"/>
</dbReference>
<sequence length="2665" mass="293108">MAEHAGTTNADILKRFSQKVSVSSTKERIGVLNDVAVIAAAPEFPENAVRGIFKYLAPTISRYQDNKSRHAVLKVIRAVTKTHPESTVKTLSSTLEAHANFHKKEQHFCRSTSGEALFALTWTCVVMQETFLKGNLSRDSFKQLVGVQCGLVYGALAAGCKTINSAAYRKLIWIFKTSDKAVDEYAQLLTEVEASMFVLSPVGILMSYLTKTKDQELLKKFKGPFLDMYTRQVLGSRTKPSVQLLISCNHLLRHCTHEDFQNLMVPATKKAMLRNPESILQAVGYMIIGQSLDLRQYAQELAKPLGVQLCSKDPATRAEAVAAFKNLAVQCSDTEAVETLVFHLFGILNGSEGKLTSVDQRISVLQAIGNASQSTASGAYALQTLSDTVAEKFIPMLQSEVHEGTLVHALSMLSLWCAKFYTSVPDKLMEWFKKGVTLKSSTSSVRNAYLQCMNTAFHGDTLPQAVDMVPLLIQTIEKANSQPSQIPLVTEAVSAACILAKISLVDIQTENKLGPFWSTVLDSQKQLFLNDRYLQQANEEALPSLVALAEKLILEYPQKMTEKVSKPYYKAIVHCLMHKSWEVRKATAASVKRLLGLLGSTAISLALLDQLNVFLANHKFIDPDTLDDEKENYDPNKYVSPTKVARALVTLTSVEKVDLKDAEAIAMATILSSHHPSIVYANESAWTDIMYFIKLDARNFISKHLDTLLAMVKTGKALDKSSQSTLSTMVRIAPDLVLPPILQYVKEILCQPELTTITVEEYQIFLCPEGELFNKALQAGFEKNETKESNIKRENKLYSYKEQMAEIELRKELDKKKGKTEKPSLKLTKKQEEQVQACLKKESDIRKKLSQFDSVICCSCHILEACIQGNQRAVSAYVQELCGCMTSLFVSPLAAPPMTQAFIQLGTSLFQDKLLGSQVCNSTVRLLDPACELDSEWAKEPAKDQATRLVRKLYGIASKETTEFGDTALFPAATFNIIFYLLKAVLRRGAVLVKGDDRTQAEAIKLTELHANMRQEDQSDEHDPALLNHKELLSLLVHVISTSITKLGQLASSSLVAVCESLSGEEGCSKATEKEIRVLLEALKSPCVAVRDSVLQGLMCLVPILPNVDDNLELGIAIAQRVWVVSFDSDDNVKMLAEKLLQELTLEEPYEDMAGPLIDDVISTEEVVRLSASKALEKTLQCHSDYVTATVEQLKAKYEEKLYVPPPKLDDFGRLLEYQPEEEWQARSGVAAALKAMSPLIPSDQIIELFSFYVPKALGDRVPEVRSHMRDAALAAINDHGKENVVLLLPVFEEFLANAPNTASNDAVRQSIVILMGSLAKHLDKNNPKIKPIMAQLIGALSTPSQEVQEAVAHCLPPLVQGIKQDAPELVQKLMQLLLESDKYGERRGAAYGLAGLVRGLGITSLKQLEIMSTLEEAVKDKKNPRRREGALFAYEMLCAMLGKLFEPYVVNILPHLLLCFGDSSQYVREAADFTAKAVMKMLTAHGVKLVLPSLLRGLEEDAWRTKAGAVELLGAMAYCAPKQLSACLPSIVPKLSEVLTDSHVKVQKAGAQALRQIGAVIRNPEIQEIVPNLLDALQEPSKKTTVCLQTLLDTKFVHFIDAPSLALIMPVVERAFQDRNTETRKMAAQIIGNMYSLTDQKDLDPYIEKVIPGLQQSLLDPVPEVRTVSSRALGAMVKGMGGAKFDELLKWLMDTLKSESSSVDRSGAAQGLSEVIGGLGLGELKRLMPGIIQTAERIDIPSHARDGYIMMYIYLPSVFGKEFMEYIGPIIPSILQALADESEYVRDTALRAGQRIINVYADTAIELLLPQLEKGLFDDNWRIRFSSVQLLGDLLYRISGVTGKMTTETAHDDDNFGTESSSKAIMRALGKERRDRVLAGLYMGRSDTAILVRQSALHVWKIIVSHTPQTLREILPVLFTLLLGCLASTSHDKRQVAARTLGDLVKKLGERVLPEIIPILERGLGSERADQRQGVCIGLTEIMASTSKEHVLVYADSLIPTVRRALVDPLGEVREAAAHTFDSLHANIGPRALDEILPDLLNKLRDPDLSDQALDGLQQVMTVKSRVVMPYLVPQLVTPPVNTQALSLLSSVAGDSLTKHLPRILPALMDTLSEKAGTPEEAQELEYCRSVVLSVQDDRGVRTIMEELLAAIKNPSPDLCCAAVVILQAFCDKTQTDYSDYRTDLFRGLIASFVRKESKVLLASWECLNTVTKKLDVSEMLQHIQDIRTAIKLAAAELKGAKELPGFSIPKKGIAPVLPIFREGMLNGSQDVKAVAANGLGELIHLTSPEALKPSVVNITGPLIRILGDRFSAQVKVAVLETLTLLLAKVGLQLKPFLPQLQTTFLKALNDPQRAVRLKAASALGRLIVIHVRVDPLFTELHTGIRNTSDSSIKDTMLQALRFCVSGAGQKMAEPLRKQITATLLELLGSQEDATRAVAAGCLGALCTALSEAELQDTLIQHLLDSDPSQDWMLRQGRSMALGVALKEAPSKLTGTGLEASIGDYITELATSDRIPLCISGYRCMGFLLNYQLANSDGNVPALVITLLKGLKNDSNDVKQLVTQVISFLIHSLQGGQSLQLVKCLTGPLVMGAKEKNTSVRSNSEYALVALLKLRKGDAFLNEITPLLDAGMRDSLSELITKTLLKLSKQVEPLPDNIDDTVLK</sequence>
<evidence type="ECO:0000313" key="7">
    <source>
        <dbReference type="Proteomes" id="UP000242188"/>
    </source>
</evidence>
<feature type="repeat" description="HEAT" evidence="4">
    <location>
        <begin position="1651"/>
        <end position="1689"/>
    </location>
</feature>
<comment type="caution">
    <text evidence="6">The sequence shown here is derived from an EMBL/GenBank/DDBJ whole genome shotgun (WGS) entry which is preliminary data.</text>
</comment>
<evidence type="ECO:0000313" key="6">
    <source>
        <dbReference type="EMBL" id="OWF44889.1"/>
    </source>
</evidence>
<accession>A0A210Q876</accession>
<dbReference type="InterPro" id="IPR056810">
    <property type="entry name" value="GNC1-like_N"/>
</dbReference>
<dbReference type="GO" id="GO:0006417">
    <property type="term" value="P:regulation of translation"/>
    <property type="evidence" value="ECO:0007669"/>
    <property type="project" value="TreeGrafter"/>
</dbReference>
<dbReference type="Pfam" id="PF02985">
    <property type="entry name" value="HEAT"/>
    <property type="match status" value="1"/>
</dbReference>
<dbReference type="PANTHER" id="PTHR23346:SF7">
    <property type="entry name" value="STALLED RIBOSOME SENSOR GCN1"/>
    <property type="match status" value="1"/>
</dbReference>
<dbReference type="SMART" id="SM01349">
    <property type="entry name" value="TOG"/>
    <property type="match status" value="1"/>
</dbReference>
<dbReference type="Pfam" id="PF24987">
    <property type="entry name" value="HEAT_EF3_N"/>
    <property type="match status" value="1"/>
</dbReference>
<dbReference type="Pfam" id="PF23271">
    <property type="entry name" value="HEAT_GCN1"/>
    <property type="match status" value="1"/>
</dbReference>
<name>A0A210Q876_MIZYE</name>
<protein>
    <submittedName>
        <fullName evidence="6">Translational activator GCN1</fullName>
    </submittedName>
</protein>
<dbReference type="InterPro" id="IPR016024">
    <property type="entry name" value="ARM-type_fold"/>
</dbReference>
<feature type="repeat" description="HEAT" evidence="4">
    <location>
        <begin position="1771"/>
        <end position="1807"/>
    </location>
</feature>
<gene>
    <name evidence="6" type="ORF">KP79_PYT16725</name>
</gene>
<evidence type="ECO:0000259" key="5">
    <source>
        <dbReference type="SMART" id="SM01349"/>
    </source>
</evidence>
<evidence type="ECO:0000256" key="1">
    <source>
        <dbReference type="ARBA" id="ARBA00007366"/>
    </source>
</evidence>
<dbReference type="GO" id="GO:0005829">
    <property type="term" value="C:cytosol"/>
    <property type="evidence" value="ECO:0007669"/>
    <property type="project" value="TreeGrafter"/>
</dbReference>
<dbReference type="Proteomes" id="UP000242188">
    <property type="component" value="Unassembled WGS sequence"/>
</dbReference>
<dbReference type="Pfam" id="PF13513">
    <property type="entry name" value="HEAT_EZ"/>
    <property type="match status" value="1"/>
</dbReference>
<dbReference type="InterPro" id="IPR000357">
    <property type="entry name" value="HEAT"/>
</dbReference>
<evidence type="ECO:0000256" key="3">
    <source>
        <dbReference type="ARBA" id="ARBA00022737"/>
    </source>
</evidence>
<feature type="repeat" description="HEAT" evidence="4">
    <location>
        <begin position="1609"/>
        <end position="1647"/>
    </location>
</feature>
<dbReference type="STRING" id="6573.A0A210Q876"/>